<sequence>MSSGVNQVIRFFLWIVLTVLLLLAGTVTALRVGLPQLNRIQPHIESWISQGTGIEVSIEDVKGFWRNTHPSVSLQGVKVTLPDNVDIQFQVDNLELEFDLVETIRQGQPVLADMVMNNMLLDVHQIDLTGNPQAQSETGSQSQHRAKNFIKKLDNLLLSQLDRFSIAQSKIIYKPISGESARTLDIQSLQWRNEGRRHLAEGSISIADVNLNELEVQADFIDKGSLTDVTGEFYVAVEQLSVDTWIPEEYKHSTGIEGGEVTLKSWITLENSLPTEAYLELNSSVMDWHHQDLQHELFVESAVLHLSPLTQGWQIDAHDIRARTNDSDWPIFDAALEWQNLEQWQLNVSQLDIGTLRPLATLGSDDAFADWLNTLALSGRVNDLRMSATQGLESLRYSAQLDQMSMKQWQLLPGFSSVAGKVRGSLDSASATLSVIDDKFPYGEVFQAPLNIKQGLVDIHWQNWGEQGWSIWSDKVTAATPDLQVLGAFRLDFPVNESPFLSFYGEADLYNAGETWRYLPTLALGRDLTDYLSTAIQAGKVNTAKLLWYGRLGDFPYRDNNGMFQAWVGLKQAKFSFDTNWPPLTELQLDLLFQNESMYLDSKAATLMKVKGRRVTGRIPKLSGDGHLEIEALATGKGDAVRDYMTATPLVDSVGAALTAIQVSGNVDADFQLYIPFSDDPNPSRAWGYATLKNNHVEIETPPMALEKVSGRIEFDNDIVQANGLSASLLNQPINLDFKGQNANKGYSVAIDTIGDWEVLPLEPYIGERFVGKLKGRSPWHLNIDLQLNDVGFTYQLDLEANIATIVSDYPAPLNKSYGDAGKARLQASGNQQSISARLQLPSMKYQTEIDISKSTPVLKATNLVLGDGGFKISPIVGHHFQVRSKEFNADQWASVFDRPKGAREAVLDTMNTPTLPMPQRINIEADELTLGGVHWNDVNFNGRYRRDGWLFELDSQEAKGEASYSDQHQLHVALERLHIFIPGWEDKQESQESLLQQSQSKELVVSEFDRKLFANMPDTQLDIESLWFQGYKVGSVDMDVVRQGKQLVWNKFDIVSGSNQIKAKGSWLLTDDTSKSEVELKVKGDNNSDLMERFGISSGIQKATFEINSSAKWDGAPWSMKVDTINGEIDTKLGKGIISDVSGAARLLGLFSIDSIIRKMQLDFTDIFDKGMAFKSITGTGKIQNGVFVTNDIEMDATAGDMKIIGLADLNTRTVDAQVNFRPDLTSGIPVLSAFAVAPQTALVILAVTTVISPVVEVVTQVNYEVKGPLDSPTVKEISRTKGEYKLPANIGKDNK</sequence>
<organism evidence="2 3">
    <name type="scientific">Vibrio hippocampi</name>
    <dbReference type="NCBI Taxonomy" id="654686"/>
    <lineage>
        <taxon>Bacteria</taxon>
        <taxon>Pseudomonadati</taxon>
        <taxon>Pseudomonadota</taxon>
        <taxon>Gammaproteobacteria</taxon>
        <taxon>Vibrionales</taxon>
        <taxon>Vibrionaceae</taxon>
        <taxon>Vibrio</taxon>
    </lineage>
</organism>
<accession>A0ABN8DJV5</accession>
<dbReference type="Proteomes" id="UP000838160">
    <property type="component" value="Unassembled WGS sequence"/>
</dbReference>
<comment type="caution">
    <text evidence="2">The sequence shown here is derived from an EMBL/GenBank/DDBJ whole genome shotgun (WGS) entry which is preliminary data.</text>
</comment>
<protein>
    <recommendedName>
        <fullName evidence="1">YhdP central domain-containing protein</fullName>
    </recommendedName>
</protein>
<evidence type="ECO:0000313" key="2">
    <source>
        <dbReference type="EMBL" id="CAH0526858.1"/>
    </source>
</evidence>
<dbReference type="RefSeq" id="WP_237485093.1">
    <property type="nucleotide sequence ID" value="NZ_CAKLCM010000002.1"/>
</dbReference>
<proteinExistence type="predicted"/>
<feature type="domain" description="YhdP central" evidence="1">
    <location>
        <begin position="7"/>
        <end position="1276"/>
    </location>
</feature>
<reference evidence="2" key="1">
    <citation type="submission" date="2021-12" db="EMBL/GenBank/DDBJ databases">
        <authorList>
            <person name="Rodrigo-Torres L."/>
            <person name="Arahal R. D."/>
            <person name="Lucena T."/>
        </authorList>
    </citation>
    <scope>NUCLEOTIDE SEQUENCE</scope>
    <source>
        <strain evidence="2">CECT 8226</strain>
    </source>
</reference>
<dbReference type="InterPro" id="IPR011836">
    <property type="entry name" value="YhdP"/>
</dbReference>
<evidence type="ECO:0000313" key="3">
    <source>
        <dbReference type="Proteomes" id="UP000838160"/>
    </source>
</evidence>
<keyword evidence="3" id="KW-1185">Reference proteome</keyword>
<dbReference type="Pfam" id="PF13116">
    <property type="entry name" value="YhdP"/>
    <property type="match status" value="1"/>
</dbReference>
<dbReference type="EMBL" id="CAKLCM010000002">
    <property type="protein sequence ID" value="CAH0526858.1"/>
    <property type="molecule type" value="Genomic_DNA"/>
</dbReference>
<name>A0ABN8DJV5_9VIBR</name>
<dbReference type="PANTHER" id="PTHR38690:SF1">
    <property type="entry name" value="PROTEASE"/>
    <property type="match status" value="1"/>
</dbReference>
<evidence type="ECO:0000259" key="1">
    <source>
        <dbReference type="Pfam" id="PF13116"/>
    </source>
</evidence>
<gene>
    <name evidence="2" type="ORF">VHP8226_02234</name>
</gene>
<dbReference type="InterPro" id="IPR025263">
    <property type="entry name" value="YhdP_central"/>
</dbReference>
<dbReference type="PANTHER" id="PTHR38690">
    <property type="entry name" value="PROTEASE-RELATED"/>
    <property type="match status" value="1"/>
</dbReference>
<dbReference type="NCBIfam" id="TIGR02099">
    <property type="entry name" value="YhdP family protein"/>
    <property type="match status" value="1"/>
</dbReference>